<protein>
    <submittedName>
        <fullName evidence="1">Uncharacterized protein</fullName>
    </submittedName>
</protein>
<reference evidence="1" key="1">
    <citation type="submission" date="2014-11" db="EMBL/GenBank/DDBJ databases">
        <authorList>
            <person name="Amaro Gonzalez C."/>
        </authorList>
    </citation>
    <scope>NUCLEOTIDE SEQUENCE</scope>
</reference>
<organism evidence="1">
    <name type="scientific">Anguilla anguilla</name>
    <name type="common">European freshwater eel</name>
    <name type="synonym">Muraena anguilla</name>
    <dbReference type="NCBI Taxonomy" id="7936"/>
    <lineage>
        <taxon>Eukaryota</taxon>
        <taxon>Metazoa</taxon>
        <taxon>Chordata</taxon>
        <taxon>Craniata</taxon>
        <taxon>Vertebrata</taxon>
        <taxon>Euteleostomi</taxon>
        <taxon>Actinopterygii</taxon>
        <taxon>Neopterygii</taxon>
        <taxon>Teleostei</taxon>
        <taxon>Anguilliformes</taxon>
        <taxon>Anguillidae</taxon>
        <taxon>Anguilla</taxon>
    </lineage>
</organism>
<reference evidence="1" key="2">
    <citation type="journal article" date="2015" name="Fish Shellfish Immunol.">
        <title>Early steps in the European eel (Anguilla anguilla)-Vibrio vulnificus interaction in the gills: Role of the RtxA13 toxin.</title>
        <authorList>
            <person name="Callol A."/>
            <person name="Pajuelo D."/>
            <person name="Ebbesson L."/>
            <person name="Teles M."/>
            <person name="MacKenzie S."/>
            <person name="Amaro C."/>
        </authorList>
    </citation>
    <scope>NUCLEOTIDE SEQUENCE</scope>
</reference>
<name>A0A0E9VJW0_ANGAN</name>
<dbReference type="AlphaFoldDB" id="A0A0E9VJW0"/>
<accession>A0A0E9VJW0</accession>
<sequence>MNNSNMYLWNVERHNSERVYYKMILAFPKTVHFKGQGSYYVYCITYTLYCMPIEII</sequence>
<dbReference type="EMBL" id="GBXM01030240">
    <property type="protein sequence ID" value="JAH78337.1"/>
    <property type="molecule type" value="Transcribed_RNA"/>
</dbReference>
<evidence type="ECO:0000313" key="1">
    <source>
        <dbReference type="EMBL" id="JAH78337.1"/>
    </source>
</evidence>
<proteinExistence type="predicted"/>